<dbReference type="EMBL" id="NPHW01006315">
    <property type="protein sequence ID" value="OXV05907.1"/>
    <property type="molecule type" value="Genomic_DNA"/>
</dbReference>
<sequence>MGFLGVPTILNSYMLVVPSEADFDCAVKKLKDANFLHTPWSFASLDPKALAESSEITKRVNQKFIPKYKMLDDHSTRFHFPTSNFYPEKVRTAPVQLRGNAPYRSMRYPCSNSLATRTYTTLTRLSY</sequence>
<keyword evidence="2" id="KW-1185">Reference proteome</keyword>
<dbReference type="Proteomes" id="UP000243515">
    <property type="component" value="Unassembled WGS sequence"/>
</dbReference>
<protein>
    <submittedName>
        <fullName evidence="1">Uncharacterized protein</fullName>
    </submittedName>
</protein>
<evidence type="ECO:0000313" key="1">
    <source>
        <dbReference type="EMBL" id="OXV05907.1"/>
    </source>
</evidence>
<evidence type="ECO:0000313" key="2">
    <source>
        <dbReference type="Proteomes" id="UP000243515"/>
    </source>
</evidence>
<gene>
    <name evidence="1" type="ORF">Egran_06325</name>
</gene>
<accession>A0A232LQ20</accession>
<dbReference type="OrthoDB" id="3700556at2759"/>
<dbReference type="AlphaFoldDB" id="A0A232LQ20"/>
<reference evidence="1 2" key="1">
    <citation type="journal article" date="2015" name="Environ. Microbiol.">
        <title>Metagenome sequence of Elaphomyces granulatus from sporocarp tissue reveals Ascomycota ectomycorrhizal fingerprints of genome expansion and a Proteobacteria-rich microbiome.</title>
        <authorList>
            <person name="Quandt C.A."/>
            <person name="Kohler A."/>
            <person name="Hesse C.N."/>
            <person name="Sharpton T.J."/>
            <person name="Martin F."/>
            <person name="Spatafora J.W."/>
        </authorList>
    </citation>
    <scope>NUCLEOTIDE SEQUENCE [LARGE SCALE GENOMIC DNA]</scope>
    <source>
        <strain evidence="1 2">OSC145934</strain>
    </source>
</reference>
<comment type="caution">
    <text evidence="1">The sequence shown here is derived from an EMBL/GenBank/DDBJ whole genome shotgun (WGS) entry which is preliminary data.</text>
</comment>
<proteinExistence type="predicted"/>
<name>A0A232LQ20_9EURO</name>
<organism evidence="1 2">
    <name type="scientific">Elaphomyces granulatus</name>
    <dbReference type="NCBI Taxonomy" id="519963"/>
    <lineage>
        <taxon>Eukaryota</taxon>
        <taxon>Fungi</taxon>
        <taxon>Dikarya</taxon>
        <taxon>Ascomycota</taxon>
        <taxon>Pezizomycotina</taxon>
        <taxon>Eurotiomycetes</taxon>
        <taxon>Eurotiomycetidae</taxon>
        <taxon>Eurotiales</taxon>
        <taxon>Elaphomycetaceae</taxon>
        <taxon>Elaphomyces</taxon>
    </lineage>
</organism>